<dbReference type="Gene3D" id="1.10.10.10">
    <property type="entry name" value="Winged helix-like DNA-binding domain superfamily/Winged helix DNA-binding domain"/>
    <property type="match status" value="1"/>
</dbReference>
<dbReference type="SMART" id="SM00421">
    <property type="entry name" value="HTH_LUXR"/>
    <property type="match status" value="1"/>
</dbReference>
<evidence type="ECO:0000313" key="6">
    <source>
        <dbReference type="Proteomes" id="UP000305887"/>
    </source>
</evidence>
<sequence length="173" mass="19405">MEEVNELPRAWVDHYTRSGFMLSDPVIRWIYSDRGFSRWSEMPMDDPREVLRAARDHGLVFGAAVSVLDDGPGGQRSFGTFARSDREFTEGEMELLHAFVCARHEALCPPRNLTAAELEALRLIKEGQRLKQIAYLLGVTEGAVKQRLKNARIKLEAKTGAEAISRASSFGLI</sequence>
<dbReference type="Pfam" id="PF03472">
    <property type="entry name" value="Autoind_bind"/>
    <property type="match status" value="1"/>
</dbReference>
<gene>
    <name evidence="5" type="ORF">FHG66_00595</name>
</gene>
<dbReference type="InterPro" id="IPR016032">
    <property type="entry name" value="Sig_transdc_resp-reg_C-effctor"/>
</dbReference>
<evidence type="ECO:0000256" key="1">
    <source>
        <dbReference type="ARBA" id="ARBA00023015"/>
    </source>
</evidence>
<dbReference type="GO" id="GO:0006355">
    <property type="term" value="P:regulation of DNA-templated transcription"/>
    <property type="evidence" value="ECO:0007669"/>
    <property type="project" value="InterPro"/>
</dbReference>
<feature type="domain" description="HTH luxR-type" evidence="4">
    <location>
        <begin position="106"/>
        <end position="171"/>
    </location>
</feature>
<keyword evidence="1" id="KW-0805">Transcription regulation</keyword>
<keyword evidence="3" id="KW-0804">Transcription</keyword>
<protein>
    <submittedName>
        <fullName evidence="5">LuxR family transcriptional regulator</fullName>
    </submittedName>
</protein>
<evidence type="ECO:0000256" key="2">
    <source>
        <dbReference type="ARBA" id="ARBA00023125"/>
    </source>
</evidence>
<dbReference type="SUPFAM" id="SSF75516">
    <property type="entry name" value="Pheromone-binding domain of LuxR-like quorum-sensing transcription factors"/>
    <property type="match status" value="1"/>
</dbReference>
<evidence type="ECO:0000259" key="4">
    <source>
        <dbReference type="PROSITE" id="PS50043"/>
    </source>
</evidence>
<dbReference type="GO" id="GO:0003677">
    <property type="term" value="F:DNA binding"/>
    <property type="evidence" value="ECO:0007669"/>
    <property type="project" value="UniProtKB-KW"/>
</dbReference>
<accession>A0A5C4N299</accession>
<dbReference type="Pfam" id="PF00196">
    <property type="entry name" value="GerE"/>
    <property type="match status" value="1"/>
</dbReference>
<dbReference type="InterPro" id="IPR036388">
    <property type="entry name" value="WH-like_DNA-bd_sf"/>
</dbReference>
<dbReference type="Gene3D" id="3.30.450.80">
    <property type="entry name" value="Transcription factor LuxR-like, autoinducer-binding domain"/>
    <property type="match status" value="1"/>
</dbReference>
<dbReference type="InterPro" id="IPR036693">
    <property type="entry name" value="TF_LuxR_autoind-bd_dom_sf"/>
</dbReference>
<dbReference type="EMBL" id="VDFU01000001">
    <property type="protein sequence ID" value="TNC52827.1"/>
    <property type="molecule type" value="Genomic_DNA"/>
</dbReference>
<proteinExistence type="predicted"/>
<dbReference type="OrthoDB" id="7826109at2"/>
<reference evidence="5 6" key="1">
    <citation type="submission" date="2019-06" db="EMBL/GenBank/DDBJ databases">
        <title>YIM 131921 draft genome.</title>
        <authorList>
            <person name="Jiang L."/>
        </authorList>
    </citation>
    <scope>NUCLEOTIDE SEQUENCE [LARGE SCALE GENOMIC DNA]</scope>
    <source>
        <strain evidence="5 6">YIM 131921</strain>
    </source>
</reference>
<organism evidence="5 6">
    <name type="scientific">Rubellimicrobium rubrum</name>
    <dbReference type="NCBI Taxonomy" id="2585369"/>
    <lineage>
        <taxon>Bacteria</taxon>
        <taxon>Pseudomonadati</taxon>
        <taxon>Pseudomonadota</taxon>
        <taxon>Alphaproteobacteria</taxon>
        <taxon>Rhodobacterales</taxon>
        <taxon>Roseobacteraceae</taxon>
        <taxon>Rubellimicrobium</taxon>
    </lineage>
</organism>
<dbReference type="CDD" id="cd06170">
    <property type="entry name" value="LuxR_C_like"/>
    <property type="match status" value="1"/>
</dbReference>
<name>A0A5C4N299_9RHOB</name>
<dbReference type="Proteomes" id="UP000305887">
    <property type="component" value="Unassembled WGS sequence"/>
</dbReference>
<dbReference type="InterPro" id="IPR000792">
    <property type="entry name" value="Tscrpt_reg_LuxR_C"/>
</dbReference>
<dbReference type="InterPro" id="IPR005143">
    <property type="entry name" value="TF_LuxR_autoind-bd_dom"/>
</dbReference>
<evidence type="ECO:0000256" key="3">
    <source>
        <dbReference type="ARBA" id="ARBA00023163"/>
    </source>
</evidence>
<keyword evidence="6" id="KW-1185">Reference proteome</keyword>
<comment type="caution">
    <text evidence="5">The sequence shown here is derived from an EMBL/GenBank/DDBJ whole genome shotgun (WGS) entry which is preliminary data.</text>
</comment>
<keyword evidence="2" id="KW-0238">DNA-binding</keyword>
<evidence type="ECO:0000313" key="5">
    <source>
        <dbReference type="EMBL" id="TNC52827.1"/>
    </source>
</evidence>
<dbReference type="SUPFAM" id="SSF46894">
    <property type="entry name" value="C-terminal effector domain of the bipartite response regulators"/>
    <property type="match status" value="1"/>
</dbReference>
<dbReference type="AlphaFoldDB" id="A0A5C4N299"/>
<dbReference type="PROSITE" id="PS50043">
    <property type="entry name" value="HTH_LUXR_2"/>
    <property type="match status" value="1"/>
</dbReference>